<dbReference type="Proteomes" id="UP000600139">
    <property type="component" value="Unassembled WGS sequence"/>
</dbReference>
<comment type="catalytic activity">
    <reaction evidence="7">
        <text>Hydrolysis of oligopeptides, with broad specificity. Gly or Ala commonly occur as P1 or P1' residues, but more distant residues are also important, as is shown by the fact that Z-Gly-Pro-Gly-|-Gly-Pro-Ala is cleaved, but not Z-(Gly)(5).</text>
        <dbReference type="EC" id="3.4.24.70"/>
    </reaction>
</comment>
<dbReference type="EMBL" id="JAENIK010000004">
    <property type="protein sequence ID" value="MBK1814983.1"/>
    <property type="molecule type" value="Genomic_DNA"/>
</dbReference>
<keyword evidence="2 9" id="KW-0645">Protease</keyword>
<dbReference type="Pfam" id="PF19310">
    <property type="entry name" value="TOP_N"/>
    <property type="match status" value="1"/>
</dbReference>
<dbReference type="FunFam" id="3.40.390.10:FF:000009">
    <property type="entry name" value="Oligopeptidase A"/>
    <property type="match status" value="1"/>
</dbReference>
<dbReference type="GO" id="GO:0046872">
    <property type="term" value="F:metal ion binding"/>
    <property type="evidence" value="ECO:0007669"/>
    <property type="project" value="UniProtKB-UniRule"/>
</dbReference>
<comment type="cofactor">
    <cofactor evidence="9">
        <name>Zn(2+)</name>
        <dbReference type="ChEBI" id="CHEBI:29105"/>
    </cofactor>
    <text evidence="9">Binds 1 zinc ion.</text>
</comment>
<evidence type="ECO:0000256" key="7">
    <source>
        <dbReference type="ARBA" id="ARBA00024603"/>
    </source>
</evidence>
<dbReference type="InterPro" id="IPR001567">
    <property type="entry name" value="Pept_M3A_M3B_dom"/>
</dbReference>
<dbReference type="Pfam" id="PF01432">
    <property type="entry name" value="Peptidase_M3"/>
    <property type="match status" value="1"/>
</dbReference>
<keyword evidence="4 9" id="KW-0378">Hydrolase</keyword>
<evidence type="ECO:0000256" key="6">
    <source>
        <dbReference type="ARBA" id="ARBA00023049"/>
    </source>
</evidence>
<evidence type="ECO:0000256" key="2">
    <source>
        <dbReference type="ARBA" id="ARBA00022670"/>
    </source>
</evidence>
<dbReference type="CDD" id="cd06456">
    <property type="entry name" value="M3A_DCP"/>
    <property type="match status" value="1"/>
</dbReference>
<keyword evidence="6 9" id="KW-0482">Metalloprotease</keyword>
<dbReference type="InterPro" id="IPR024077">
    <property type="entry name" value="Neurolysin/TOP_dom2"/>
</dbReference>
<evidence type="ECO:0000256" key="5">
    <source>
        <dbReference type="ARBA" id="ARBA00022833"/>
    </source>
</evidence>
<protein>
    <recommendedName>
        <fullName evidence="8">oligopeptidase A</fullName>
        <ecNumber evidence="8">3.4.24.70</ecNumber>
    </recommendedName>
</protein>
<keyword evidence="3 9" id="KW-0479">Metal-binding</keyword>
<evidence type="ECO:0000256" key="1">
    <source>
        <dbReference type="ARBA" id="ARBA00006040"/>
    </source>
</evidence>
<organism evidence="12 13">
    <name type="scientific">Luteolibacter yonseiensis</name>
    <dbReference type="NCBI Taxonomy" id="1144680"/>
    <lineage>
        <taxon>Bacteria</taxon>
        <taxon>Pseudomonadati</taxon>
        <taxon>Verrucomicrobiota</taxon>
        <taxon>Verrucomicrobiia</taxon>
        <taxon>Verrucomicrobiales</taxon>
        <taxon>Verrucomicrobiaceae</taxon>
        <taxon>Luteolibacter</taxon>
    </lineage>
</organism>
<dbReference type="EC" id="3.4.24.70" evidence="8"/>
<dbReference type="InterPro" id="IPR034005">
    <property type="entry name" value="M3A_DCP"/>
</dbReference>
<gene>
    <name evidence="12" type="ORF">JIN84_05110</name>
</gene>
<dbReference type="AlphaFoldDB" id="A0A934QYE6"/>
<feature type="domain" description="Peptidase M3A/M3B catalytic" evidence="10">
    <location>
        <begin position="224"/>
        <end position="684"/>
    </location>
</feature>
<dbReference type="GO" id="GO:0004222">
    <property type="term" value="F:metalloendopeptidase activity"/>
    <property type="evidence" value="ECO:0007669"/>
    <property type="project" value="UniProtKB-EC"/>
</dbReference>
<evidence type="ECO:0000256" key="9">
    <source>
        <dbReference type="RuleBase" id="RU003435"/>
    </source>
</evidence>
<evidence type="ECO:0000256" key="4">
    <source>
        <dbReference type="ARBA" id="ARBA00022801"/>
    </source>
</evidence>
<dbReference type="SUPFAM" id="SSF55486">
    <property type="entry name" value="Metalloproteases ('zincins'), catalytic domain"/>
    <property type="match status" value="1"/>
</dbReference>
<name>A0A934QYE6_9BACT</name>
<feature type="domain" description="Oligopeptidase A N-terminal" evidence="11">
    <location>
        <begin position="56"/>
        <end position="149"/>
    </location>
</feature>
<proteinExistence type="inferred from homology"/>
<keyword evidence="13" id="KW-1185">Reference proteome</keyword>
<dbReference type="PANTHER" id="PTHR43660:SF1">
    <property type="entry name" value="DIPEPTIDYL CARBOXYPEPTIDASE"/>
    <property type="match status" value="1"/>
</dbReference>
<dbReference type="Gene3D" id="1.10.1370.40">
    <property type="match status" value="1"/>
</dbReference>
<dbReference type="InterPro" id="IPR045090">
    <property type="entry name" value="Pept_M3A_M3B"/>
</dbReference>
<comment type="similarity">
    <text evidence="1 9">Belongs to the peptidase M3 family.</text>
</comment>
<dbReference type="GO" id="GO:0005829">
    <property type="term" value="C:cytosol"/>
    <property type="evidence" value="ECO:0007669"/>
    <property type="project" value="UniProtKB-ARBA"/>
</dbReference>
<evidence type="ECO:0000313" key="13">
    <source>
        <dbReference type="Proteomes" id="UP000600139"/>
    </source>
</evidence>
<dbReference type="Gene3D" id="1.10.1370.10">
    <property type="entry name" value="Neurolysin, domain 3"/>
    <property type="match status" value="1"/>
</dbReference>
<dbReference type="PANTHER" id="PTHR43660">
    <property type="entry name" value="DIPEPTIDYL CARBOXYPEPTIDASE"/>
    <property type="match status" value="1"/>
</dbReference>
<accession>A0A934QYE6</accession>
<dbReference type="RefSeq" id="WP_200349929.1">
    <property type="nucleotide sequence ID" value="NZ_BAABHZ010000010.1"/>
</dbReference>
<evidence type="ECO:0000259" key="10">
    <source>
        <dbReference type="Pfam" id="PF01432"/>
    </source>
</evidence>
<dbReference type="Gene3D" id="3.40.390.10">
    <property type="entry name" value="Collagenase (Catalytic Domain)"/>
    <property type="match status" value="1"/>
</dbReference>
<sequence>MHPFLSPDFHVRWSTLVPEAVEPDIRHALELAKANIEAICSQDHATADYGSTFLAFENASQELNDGWGRLNHLDSVSDNPAQREALGKMLPEVTDFYSSLALNDRLWSVIKAAGEKSEISTLPPVQQRFVEETLADFRNSGADLPAEKKARIAAIEAELSKITKEYSEHVLDSTNAWELVITDEEKLAGLPDSAKAGAAANARAKGHENAWRFTLQFPSMSPIMQHLHDDGIRKQVWEASTKVGGYGDYDNTSLVWRILELRQEKAEILGHSHFADLTLLRRMAKTGGSALGFIENLHARIKPAFLAEYKQLAQYKAAKSGQPVDGLQPWEVSYWAEKQRQENYDFDEEELRPYFPVDGVMAGMFEIASRIFGITIRELDTVFSETPLPVSDSDVVETWHPECKFYEIHDSETAAHLGSFYADWHPRESKRGGAWMNSLHTGALGEPHLGLIIGNMSPPVDGKPALLTHREVETIFHEFGHLLHGLLSDVAVKSLSGTNVPWDFVELPSQIMENFCWDRESLDLFARHFETGDAIPEDLFAKMIAAKNYLSASGFMRQLSFAKLDLELHINFPKFAGKDLDAVDREILADYLAPLKTPSPSMMRRFNHLFSSPTGYAAGYYSYKWAEVLDADAFTRFQKEGVLNSETGAAFREHILSKGNSVPPDELYRRFMGRDPEQEPLLIRAGLAEPALA</sequence>
<comment type="caution">
    <text evidence="12">The sequence shown here is derived from an EMBL/GenBank/DDBJ whole genome shotgun (WGS) entry which is preliminary data.</text>
</comment>
<evidence type="ECO:0000259" key="11">
    <source>
        <dbReference type="Pfam" id="PF19310"/>
    </source>
</evidence>
<reference evidence="12" key="1">
    <citation type="submission" date="2021-01" db="EMBL/GenBank/DDBJ databases">
        <title>Modified the classification status of verrucomicrobia.</title>
        <authorList>
            <person name="Feng X."/>
        </authorList>
    </citation>
    <scope>NUCLEOTIDE SEQUENCE</scope>
    <source>
        <strain evidence="12">JCM 18052</strain>
    </source>
</reference>
<evidence type="ECO:0000256" key="8">
    <source>
        <dbReference type="ARBA" id="ARBA00026100"/>
    </source>
</evidence>
<evidence type="ECO:0000313" key="12">
    <source>
        <dbReference type="EMBL" id="MBK1814983.1"/>
    </source>
</evidence>
<dbReference type="GO" id="GO:0006508">
    <property type="term" value="P:proteolysis"/>
    <property type="evidence" value="ECO:0007669"/>
    <property type="project" value="UniProtKB-KW"/>
</dbReference>
<keyword evidence="5 9" id="KW-0862">Zinc</keyword>
<evidence type="ECO:0000256" key="3">
    <source>
        <dbReference type="ARBA" id="ARBA00022723"/>
    </source>
</evidence>
<dbReference type="InterPro" id="IPR045666">
    <property type="entry name" value="OpdA_N"/>
</dbReference>
<dbReference type="InterPro" id="IPR024079">
    <property type="entry name" value="MetalloPept_cat_dom_sf"/>
</dbReference>